<dbReference type="SUPFAM" id="SSF52402">
    <property type="entry name" value="Adenine nucleotide alpha hydrolases-like"/>
    <property type="match status" value="1"/>
</dbReference>
<dbReference type="RefSeq" id="WP_140872346.1">
    <property type="nucleotide sequence ID" value="NZ_RCZK01000011.1"/>
</dbReference>
<reference evidence="9 10" key="1">
    <citation type="journal article" date="2019" name="Environ. Microbiol.">
        <title>Species interactions and distinct microbial communities in high Arctic permafrost affected cryosols are associated with the CH4 and CO2 gas fluxes.</title>
        <authorList>
            <person name="Altshuler I."/>
            <person name="Hamel J."/>
            <person name="Turney S."/>
            <person name="Magnuson E."/>
            <person name="Levesque R."/>
            <person name="Greer C."/>
            <person name="Whyte L.G."/>
        </authorList>
    </citation>
    <scope>NUCLEOTIDE SEQUENCE [LARGE SCALE GENOMIC DNA]</scope>
    <source>
        <strain evidence="9 10">S5.1</strain>
    </source>
</reference>
<dbReference type="HAMAP" id="MF_01161">
    <property type="entry name" value="tRNA_Ile_lys_synt"/>
    <property type="match status" value="1"/>
</dbReference>
<dbReference type="EMBL" id="RCZK01000011">
    <property type="protein sequence ID" value="TPG10387.1"/>
    <property type="molecule type" value="Genomic_DNA"/>
</dbReference>
<dbReference type="EC" id="6.3.4.19" evidence="6"/>
<comment type="catalytic activity">
    <reaction evidence="5 6">
        <text>cytidine(34) in tRNA(Ile2) + L-lysine + ATP = lysidine(34) in tRNA(Ile2) + AMP + diphosphate + H(+)</text>
        <dbReference type="Rhea" id="RHEA:43744"/>
        <dbReference type="Rhea" id="RHEA-COMP:10625"/>
        <dbReference type="Rhea" id="RHEA-COMP:10670"/>
        <dbReference type="ChEBI" id="CHEBI:15378"/>
        <dbReference type="ChEBI" id="CHEBI:30616"/>
        <dbReference type="ChEBI" id="CHEBI:32551"/>
        <dbReference type="ChEBI" id="CHEBI:33019"/>
        <dbReference type="ChEBI" id="CHEBI:82748"/>
        <dbReference type="ChEBI" id="CHEBI:83665"/>
        <dbReference type="ChEBI" id="CHEBI:456215"/>
        <dbReference type="EC" id="6.3.4.19"/>
    </reaction>
</comment>
<keyword evidence="2 6" id="KW-0819">tRNA processing</keyword>
<comment type="similarity">
    <text evidence="6">Belongs to the tRNA(Ile)-lysidine synthase family.</text>
</comment>
<keyword evidence="1 6" id="KW-0436">Ligase</keyword>
<evidence type="ECO:0000256" key="4">
    <source>
        <dbReference type="ARBA" id="ARBA00022840"/>
    </source>
</evidence>
<sequence length="337" mass="35986">MSRRVGPPPNAADPLVPAAERFRHDLTASLGDAVGPVLLAVSGGADSMAMLTLAADADLPGGVAVATVDHRLRTAAAAEAAMVAAYCARLGLSHTTLVPSDSIEGASLQAQARKTRYALLGHHARSIGAVAIATAHHVDDQAETFLMRAARGSGLAGLAGVRARTTIAGKTVVRPLLDWRRAELRAIVRRREVPFADDPTNRDPAHDRTRFRRLFDTHEWLGAAQIARSAAALADADADVRAMVDWLWTARAQYAAKGVDLDVADLPRELLRRLVRRGVAQVRATAAITEPDFTESTNVEPLLDALGQDRRATQSGVSVTPGGGRWRFRPAPARRGR</sequence>
<dbReference type="Proteomes" id="UP000318413">
    <property type="component" value="Unassembled WGS sequence"/>
</dbReference>
<keyword evidence="4 6" id="KW-0067">ATP-binding</keyword>
<dbReference type="InterPro" id="IPR012094">
    <property type="entry name" value="tRNA_Ile_lys_synt"/>
</dbReference>
<accession>A0A502CB28</accession>
<dbReference type="InterPro" id="IPR012795">
    <property type="entry name" value="tRNA_Ile_lys_synt_N"/>
</dbReference>
<dbReference type="Gene3D" id="3.40.50.620">
    <property type="entry name" value="HUPs"/>
    <property type="match status" value="1"/>
</dbReference>
<evidence type="ECO:0000256" key="2">
    <source>
        <dbReference type="ARBA" id="ARBA00022694"/>
    </source>
</evidence>
<comment type="function">
    <text evidence="6">Ligates lysine onto the cytidine present at position 34 of the AUA codon-specific tRNA(Ile) that contains the anticodon CAU, in an ATP-dependent manner. Cytidine is converted to lysidine, thus changing the amino acid specificity of the tRNA from methionine to isoleucine.</text>
</comment>
<dbReference type="InterPro" id="IPR011063">
    <property type="entry name" value="TilS/TtcA_N"/>
</dbReference>
<proteinExistence type="inferred from homology"/>
<feature type="domain" description="tRNA(Ile)-lysidine/2-thiocytidine synthase N-terminal" evidence="8">
    <location>
        <begin position="37"/>
        <end position="213"/>
    </location>
</feature>
<evidence type="ECO:0000259" key="8">
    <source>
        <dbReference type="Pfam" id="PF01171"/>
    </source>
</evidence>
<evidence type="ECO:0000256" key="3">
    <source>
        <dbReference type="ARBA" id="ARBA00022741"/>
    </source>
</evidence>
<keyword evidence="3 6" id="KW-0547">Nucleotide-binding</keyword>
<dbReference type="NCBIfam" id="TIGR02432">
    <property type="entry name" value="lysidine_TilS_N"/>
    <property type="match status" value="1"/>
</dbReference>
<feature type="compositionally biased region" description="Basic residues" evidence="7">
    <location>
        <begin position="326"/>
        <end position="337"/>
    </location>
</feature>
<gene>
    <name evidence="6 9" type="primary">tilS</name>
    <name evidence="9" type="ORF">EAH84_12450</name>
</gene>
<feature type="region of interest" description="Disordered" evidence="7">
    <location>
        <begin position="311"/>
        <end position="337"/>
    </location>
</feature>
<evidence type="ECO:0000313" key="10">
    <source>
        <dbReference type="Proteomes" id="UP000318413"/>
    </source>
</evidence>
<comment type="domain">
    <text evidence="6">The N-terminal region contains the highly conserved SGGXDS motif, predicted to be a P-loop motif involved in ATP binding.</text>
</comment>
<dbReference type="GO" id="GO:0005737">
    <property type="term" value="C:cytoplasm"/>
    <property type="evidence" value="ECO:0007669"/>
    <property type="project" value="UniProtKB-SubCell"/>
</dbReference>
<evidence type="ECO:0000313" key="9">
    <source>
        <dbReference type="EMBL" id="TPG10387.1"/>
    </source>
</evidence>
<dbReference type="PANTHER" id="PTHR43033:SF1">
    <property type="entry name" value="TRNA(ILE)-LYSIDINE SYNTHASE-RELATED"/>
    <property type="match status" value="1"/>
</dbReference>
<dbReference type="GO" id="GO:0005524">
    <property type="term" value="F:ATP binding"/>
    <property type="evidence" value="ECO:0007669"/>
    <property type="project" value="UniProtKB-UniRule"/>
</dbReference>
<dbReference type="AlphaFoldDB" id="A0A502CB28"/>
<dbReference type="GO" id="GO:0006400">
    <property type="term" value="P:tRNA modification"/>
    <property type="evidence" value="ECO:0007669"/>
    <property type="project" value="UniProtKB-UniRule"/>
</dbReference>
<dbReference type="OrthoDB" id="9807403at2"/>
<organism evidence="9 10">
    <name type="scientific">Sphingomonas oligophenolica</name>
    <dbReference type="NCBI Taxonomy" id="301154"/>
    <lineage>
        <taxon>Bacteria</taxon>
        <taxon>Pseudomonadati</taxon>
        <taxon>Pseudomonadota</taxon>
        <taxon>Alphaproteobacteria</taxon>
        <taxon>Sphingomonadales</taxon>
        <taxon>Sphingomonadaceae</taxon>
        <taxon>Sphingomonas</taxon>
    </lineage>
</organism>
<dbReference type="PANTHER" id="PTHR43033">
    <property type="entry name" value="TRNA(ILE)-LYSIDINE SYNTHASE-RELATED"/>
    <property type="match status" value="1"/>
</dbReference>
<feature type="binding site" evidence="6">
    <location>
        <begin position="42"/>
        <end position="47"/>
    </location>
    <ligand>
        <name>ATP</name>
        <dbReference type="ChEBI" id="CHEBI:30616"/>
    </ligand>
</feature>
<evidence type="ECO:0000256" key="1">
    <source>
        <dbReference type="ARBA" id="ARBA00022598"/>
    </source>
</evidence>
<dbReference type="GO" id="GO:0032267">
    <property type="term" value="F:tRNA(Ile)-lysidine synthase activity"/>
    <property type="evidence" value="ECO:0007669"/>
    <property type="project" value="UniProtKB-EC"/>
</dbReference>
<dbReference type="Pfam" id="PF01171">
    <property type="entry name" value="ATP_bind_3"/>
    <property type="match status" value="1"/>
</dbReference>
<evidence type="ECO:0000256" key="5">
    <source>
        <dbReference type="ARBA" id="ARBA00048539"/>
    </source>
</evidence>
<evidence type="ECO:0000256" key="6">
    <source>
        <dbReference type="HAMAP-Rule" id="MF_01161"/>
    </source>
</evidence>
<evidence type="ECO:0000256" key="7">
    <source>
        <dbReference type="SAM" id="MobiDB-lite"/>
    </source>
</evidence>
<keyword evidence="6" id="KW-0963">Cytoplasm</keyword>
<name>A0A502CB28_9SPHN</name>
<keyword evidence="10" id="KW-1185">Reference proteome</keyword>
<dbReference type="CDD" id="cd01992">
    <property type="entry name" value="TilS_N"/>
    <property type="match status" value="1"/>
</dbReference>
<comment type="caution">
    <text evidence="9">The sequence shown here is derived from an EMBL/GenBank/DDBJ whole genome shotgun (WGS) entry which is preliminary data.</text>
</comment>
<dbReference type="InterPro" id="IPR014729">
    <property type="entry name" value="Rossmann-like_a/b/a_fold"/>
</dbReference>
<comment type="subcellular location">
    <subcellularLocation>
        <location evidence="6">Cytoplasm</location>
    </subcellularLocation>
</comment>
<protein>
    <recommendedName>
        <fullName evidence="6">tRNA(Ile)-lysidine synthase</fullName>
        <ecNumber evidence="6">6.3.4.19</ecNumber>
    </recommendedName>
    <alternativeName>
        <fullName evidence="6">tRNA(Ile)-2-lysyl-cytidine synthase</fullName>
    </alternativeName>
    <alternativeName>
        <fullName evidence="6">tRNA(Ile)-lysidine synthetase</fullName>
    </alternativeName>
</protein>